<comment type="caution">
    <text evidence="3">The sequence shown here is derived from an EMBL/GenBank/DDBJ whole genome shotgun (WGS) entry which is preliminary data.</text>
</comment>
<keyword evidence="4" id="KW-1185">Reference proteome</keyword>
<evidence type="ECO:0000259" key="2">
    <source>
        <dbReference type="Pfam" id="PF00188"/>
    </source>
</evidence>
<evidence type="ECO:0000313" key="4">
    <source>
        <dbReference type="Proteomes" id="UP000789570"/>
    </source>
</evidence>
<proteinExistence type="predicted"/>
<dbReference type="AlphaFoldDB" id="A0A9N9IDJ9"/>
<dbReference type="InterPro" id="IPR035940">
    <property type="entry name" value="CAP_sf"/>
</dbReference>
<organism evidence="3 4">
    <name type="scientific">Funneliformis caledonium</name>
    <dbReference type="NCBI Taxonomy" id="1117310"/>
    <lineage>
        <taxon>Eukaryota</taxon>
        <taxon>Fungi</taxon>
        <taxon>Fungi incertae sedis</taxon>
        <taxon>Mucoromycota</taxon>
        <taxon>Glomeromycotina</taxon>
        <taxon>Glomeromycetes</taxon>
        <taxon>Glomerales</taxon>
        <taxon>Glomeraceae</taxon>
        <taxon>Funneliformis</taxon>
    </lineage>
</organism>
<feature type="non-terminal residue" evidence="3">
    <location>
        <position position="1"/>
    </location>
</feature>
<protein>
    <submittedName>
        <fullName evidence="3">14342_t:CDS:1</fullName>
    </submittedName>
</protein>
<gene>
    <name evidence="3" type="ORF">FCALED_LOCUS15080</name>
</gene>
<reference evidence="3" key="1">
    <citation type="submission" date="2021-06" db="EMBL/GenBank/DDBJ databases">
        <authorList>
            <person name="Kallberg Y."/>
            <person name="Tangrot J."/>
            <person name="Rosling A."/>
        </authorList>
    </citation>
    <scope>NUCLEOTIDE SEQUENCE</scope>
    <source>
        <strain evidence="3">UK204</strain>
    </source>
</reference>
<sequence>KLIHKMIAIKFSCAFLIIATLALVTVVDAFDSKKVRDLVNEARRNAKVGTLEITLDGRLMQAAQSQADYMASIKKMTHDNPAGDFEKRIRDAGYNPSMSAENVAFGPGKRMWMNSPGHRQNILNPDYTNMGVAFGGDKYWSQVFARPA</sequence>
<dbReference type="Pfam" id="PF00188">
    <property type="entry name" value="CAP"/>
    <property type="match status" value="1"/>
</dbReference>
<dbReference type="Proteomes" id="UP000789570">
    <property type="component" value="Unassembled WGS sequence"/>
</dbReference>
<dbReference type="EMBL" id="CAJVPQ010012639">
    <property type="protein sequence ID" value="CAG8732531.1"/>
    <property type="molecule type" value="Genomic_DNA"/>
</dbReference>
<dbReference type="OrthoDB" id="568194at2759"/>
<dbReference type="PANTHER" id="PTHR31157">
    <property type="entry name" value="SCP DOMAIN-CONTAINING PROTEIN"/>
    <property type="match status" value="1"/>
</dbReference>
<name>A0A9N9IDJ9_9GLOM</name>
<feature type="chain" id="PRO_5040448479" evidence="1">
    <location>
        <begin position="30"/>
        <end position="148"/>
    </location>
</feature>
<dbReference type="PANTHER" id="PTHR31157:SF1">
    <property type="entry name" value="SCP DOMAIN-CONTAINING PROTEIN"/>
    <property type="match status" value="1"/>
</dbReference>
<dbReference type="CDD" id="cd05379">
    <property type="entry name" value="CAP_bacterial"/>
    <property type="match status" value="1"/>
</dbReference>
<feature type="domain" description="SCP" evidence="2">
    <location>
        <begin position="37"/>
        <end position="142"/>
    </location>
</feature>
<feature type="signal peptide" evidence="1">
    <location>
        <begin position="1"/>
        <end position="29"/>
    </location>
</feature>
<dbReference type="InterPro" id="IPR014044">
    <property type="entry name" value="CAP_dom"/>
</dbReference>
<dbReference type="SUPFAM" id="SSF55797">
    <property type="entry name" value="PR-1-like"/>
    <property type="match status" value="1"/>
</dbReference>
<evidence type="ECO:0000256" key="1">
    <source>
        <dbReference type="SAM" id="SignalP"/>
    </source>
</evidence>
<keyword evidence="1" id="KW-0732">Signal</keyword>
<evidence type="ECO:0000313" key="3">
    <source>
        <dbReference type="EMBL" id="CAG8732531.1"/>
    </source>
</evidence>
<dbReference type="Gene3D" id="3.40.33.10">
    <property type="entry name" value="CAP"/>
    <property type="match status" value="1"/>
</dbReference>
<accession>A0A9N9IDJ9</accession>